<dbReference type="Pfam" id="PF04650">
    <property type="entry name" value="YSIRK_signal"/>
    <property type="match status" value="1"/>
</dbReference>
<reference evidence="8" key="1">
    <citation type="journal article" date="2002" name="Gene">
        <title>Allelic variation in the highly polymorphic locus pspC of Streptococcus pneumoniae.</title>
        <authorList>
            <person name="Iannelli F."/>
            <person name="Oggioni M.R."/>
            <person name="Pozzi G."/>
        </authorList>
    </citation>
    <scope>NUCLEOTIDE SEQUENCE</scope>
    <source>
        <strain evidence="8">G100</strain>
    </source>
</reference>
<feature type="coiled-coil region" evidence="4">
    <location>
        <begin position="122"/>
        <end position="214"/>
    </location>
</feature>
<evidence type="ECO:0000256" key="5">
    <source>
        <dbReference type="SAM" id="MobiDB-lite"/>
    </source>
</evidence>
<feature type="region of interest" description="Disordered" evidence="5">
    <location>
        <begin position="609"/>
        <end position="669"/>
    </location>
</feature>
<feature type="compositionally biased region" description="Basic and acidic residues" evidence="5">
    <location>
        <begin position="507"/>
        <end position="524"/>
    </location>
</feature>
<dbReference type="EMBL" id="AF154033">
    <property type="protein sequence ID" value="AAF73802.1"/>
    <property type="molecule type" value="Genomic_DNA"/>
</dbReference>
<dbReference type="Gene3D" id="2.10.270.20">
    <property type="match status" value="1"/>
</dbReference>
<feature type="repeat" description="Cell wall-binding" evidence="3">
    <location>
        <begin position="727"/>
        <end position="746"/>
    </location>
</feature>
<dbReference type="InterPro" id="IPR038183">
    <property type="entry name" value="RICH_sf"/>
</dbReference>
<feature type="region of interest" description="Disordered" evidence="5">
    <location>
        <begin position="362"/>
        <end position="410"/>
    </location>
</feature>
<feature type="repeat" description="Cell wall-binding" evidence="3">
    <location>
        <begin position="767"/>
        <end position="786"/>
    </location>
</feature>
<evidence type="ECO:0000313" key="8">
    <source>
        <dbReference type="EMBL" id="AAF73802.1"/>
    </source>
</evidence>
<evidence type="ECO:0000259" key="7">
    <source>
        <dbReference type="Pfam" id="PF05062"/>
    </source>
</evidence>
<keyword evidence="1" id="KW-0732">Signal</keyword>
<dbReference type="Gene3D" id="2.10.270.10">
    <property type="entry name" value="Cholin Binding"/>
    <property type="match status" value="2"/>
</dbReference>
<feature type="repeat" description="Cell wall-binding" evidence="3">
    <location>
        <begin position="707"/>
        <end position="726"/>
    </location>
</feature>
<feature type="repeat" description="Cell wall-binding" evidence="3">
    <location>
        <begin position="687"/>
        <end position="706"/>
    </location>
</feature>
<dbReference type="NCBIfam" id="NF033838">
    <property type="entry name" value="PspC_subgroup_1"/>
    <property type="match status" value="1"/>
</dbReference>
<dbReference type="Gene3D" id="1.20.58.440">
    <property type="entry name" value="choline binding protein A"/>
    <property type="match status" value="1"/>
</dbReference>
<dbReference type="InterPro" id="IPR005877">
    <property type="entry name" value="YSIRK_signal_dom"/>
</dbReference>
<feature type="repeat" description="Cell wall-binding" evidence="3">
    <location>
        <begin position="747"/>
        <end position="766"/>
    </location>
</feature>
<feature type="repeat" description="Cell wall-binding" evidence="3">
    <location>
        <begin position="667"/>
        <end position="686"/>
    </location>
</feature>
<dbReference type="Pfam" id="PF01473">
    <property type="entry name" value="Choline_bind_1"/>
    <property type="match status" value="1"/>
</dbReference>
<feature type="domain" description="RICH" evidence="7">
    <location>
        <begin position="47"/>
        <end position="121"/>
    </location>
</feature>
<dbReference type="InterPro" id="IPR018337">
    <property type="entry name" value="Cell_wall/Cho-bd_repeat"/>
</dbReference>
<protein>
    <submittedName>
        <fullName evidence="8">Surface protein PspC</fullName>
    </submittedName>
</protein>
<evidence type="ECO:0000256" key="3">
    <source>
        <dbReference type="PROSITE-ProRule" id="PRU00591"/>
    </source>
</evidence>
<sequence>MFASKSERKVHYSIRKFSIGVASVVVASLFLGGVVHAEEVRRGNNLTVTSSGDEVESHYQSILEKVRKSLEKDRHTQNVDLIKKLQDIKRTYLYNLKEKPEAELTSKTKKELDAAFEKFKKEPELTKKLAEAEKKAKDQKEEDHRNYPTNTYKTIELEIAEAEVGVAKAELELAQAQVQIPQDTEKINAAKAKVEAAKSNVKKLEKIKSDIEKTYLYKLDNSTKETPKPRVRRNSPEIKAKGRVKNYKEANIELSKYMTDLYKLDNSTKETPKSRVRRNSPQVGDSRELKETIDKAKKTLSTYMVTRLTKLDPSVFWFADLLMDAKKVVEEYKTKLEDASDQKSVEDLRKEAEGKIESLIVTHQNREKENQPAPQPGGQAGGSMVVPPVTQTPPSTSQSPGQKATEAEKKKLQDLIRQFQEALNKLDDETKTVPDGGKLTGEAWKAYNETRTYAKEVVDKSKKLLSQTAVTMDELAMQLTKLNDAMSKLKEAKAKLVPEVKPQPENPEPKPQPEGEKPSVPDINQEKEKAKLAIATYMSKILDDIKKHHLKKEKHHQIVALIKDLDKLKKQALSEIDNVNTKVEIENTVHKVFAAMDTVVTNSKKALIQNTPQVPEAPKSPEVPKVSDTPKAPDTPQVPEAPKAPDTPQIPEAPAPETPAPAPEAPKTGWKQENGMWYFYNTDGSMATGWLEYNGSWYYLNANGAMATGWLEYNGSWYYLNTNGAMETGWLEYNGSWYYLNTNGAMETGWLEYNGSWYYLNTNGAMETGWLEYNGSWYYLNTNGAMETGWLEYNGSWYYLNANGSMATGWLKDGDTWYYLEASGAMKESQWFKVSDKWYYVNGSGALAVNTTVDGYGVNANGKWVN</sequence>
<keyword evidence="4" id="KW-0175">Coiled coil</keyword>
<evidence type="ECO:0000256" key="4">
    <source>
        <dbReference type="SAM" id="Coils"/>
    </source>
</evidence>
<evidence type="ECO:0000259" key="6">
    <source>
        <dbReference type="Pfam" id="PF04650"/>
    </source>
</evidence>
<dbReference type="SUPFAM" id="SSF69360">
    <property type="entry name" value="Cell wall binding repeat"/>
    <property type="match status" value="2"/>
</dbReference>
<feature type="region of interest" description="Disordered" evidence="5">
    <location>
        <begin position="265"/>
        <end position="285"/>
    </location>
</feature>
<feature type="domain" description="RICH" evidence="7">
    <location>
        <begin position="524"/>
        <end position="605"/>
    </location>
</feature>
<name>Q9KK26_STREE</name>
<dbReference type="AlphaFoldDB" id="Q9KK26"/>
<organism evidence="8">
    <name type="scientific">Streptococcus pneumoniae</name>
    <dbReference type="NCBI Taxonomy" id="1313"/>
    <lineage>
        <taxon>Bacteria</taxon>
        <taxon>Bacillati</taxon>
        <taxon>Bacillota</taxon>
        <taxon>Bacilli</taxon>
        <taxon>Lactobacillales</taxon>
        <taxon>Streptococcaceae</taxon>
        <taxon>Streptococcus</taxon>
    </lineage>
</organism>
<feature type="compositionally biased region" description="Low complexity" evidence="5">
    <location>
        <begin position="385"/>
        <end position="402"/>
    </location>
</feature>
<accession>Q9KK26</accession>
<dbReference type="Gene3D" id="1.20.81.20">
    <property type="match status" value="2"/>
</dbReference>
<proteinExistence type="predicted"/>
<feature type="compositionally biased region" description="Pro residues" evidence="5">
    <location>
        <begin position="651"/>
        <end position="664"/>
    </location>
</feature>
<gene>
    <name evidence="8" type="primary">pspC</name>
</gene>
<dbReference type="NCBIfam" id="TIGR01168">
    <property type="entry name" value="YSIRK_signal"/>
    <property type="match status" value="1"/>
</dbReference>
<dbReference type="Pfam" id="PF05062">
    <property type="entry name" value="RICH"/>
    <property type="match status" value="2"/>
</dbReference>
<feature type="repeat" description="Cell wall-binding" evidence="3">
    <location>
        <begin position="787"/>
        <end position="806"/>
    </location>
</feature>
<feature type="region of interest" description="Disordered" evidence="5">
    <location>
        <begin position="495"/>
        <end position="524"/>
    </location>
</feature>
<dbReference type="InterPro" id="IPR007756">
    <property type="entry name" value="RICH"/>
</dbReference>
<evidence type="ECO:0000256" key="2">
    <source>
        <dbReference type="ARBA" id="ARBA00022737"/>
    </source>
</evidence>
<feature type="coiled-coil region" evidence="4">
    <location>
        <begin position="551"/>
        <end position="582"/>
    </location>
</feature>
<evidence type="ECO:0000256" key="1">
    <source>
        <dbReference type="ARBA" id="ARBA00022729"/>
    </source>
</evidence>
<feature type="repeat" description="Cell wall-binding" evidence="3">
    <location>
        <begin position="807"/>
        <end position="826"/>
    </location>
</feature>
<feature type="domain" description="YSIRK Gram-positive signal peptide" evidence="6">
    <location>
        <begin position="7"/>
        <end position="32"/>
    </location>
</feature>
<dbReference type="PROSITE" id="PS51170">
    <property type="entry name" value="CW"/>
    <property type="match status" value="8"/>
</dbReference>
<keyword evidence="2" id="KW-0677">Repeat</keyword>
<dbReference type="Pfam" id="PF19127">
    <property type="entry name" value="Choline_bind_3"/>
    <property type="match status" value="3"/>
</dbReference>